<dbReference type="RefSeq" id="XP_001242552.2">
    <property type="nucleotide sequence ID" value="XM_001242551.2"/>
</dbReference>
<dbReference type="GeneID" id="24164684"/>
<proteinExistence type="predicted"/>
<protein>
    <submittedName>
        <fullName evidence="1">Uncharacterized protein</fullName>
    </submittedName>
</protein>
<dbReference type="EMBL" id="GG704912">
    <property type="protein sequence ID" value="EAS30969.3"/>
    <property type="molecule type" value="Genomic_DNA"/>
</dbReference>
<dbReference type="AlphaFoldDB" id="J3K855"/>
<accession>J3K855</accession>
<dbReference type="InParanoid" id="J3K855"/>
<sequence length="72" mass="7621">MKCQFLLALSGKGCVKAMLPPVRLCARQPAQPSPAPRGLNSPALPEVHPNWPSFKVSLNMTSTAAGLLGRNP</sequence>
<evidence type="ECO:0000313" key="1">
    <source>
        <dbReference type="EMBL" id="EAS30969.3"/>
    </source>
</evidence>
<name>J3K855_COCIM</name>
<organism evidence="1 2">
    <name type="scientific">Coccidioides immitis (strain RS)</name>
    <name type="common">Valley fever fungus</name>
    <dbReference type="NCBI Taxonomy" id="246410"/>
    <lineage>
        <taxon>Eukaryota</taxon>
        <taxon>Fungi</taxon>
        <taxon>Dikarya</taxon>
        <taxon>Ascomycota</taxon>
        <taxon>Pezizomycotina</taxon>
        <taxon>Eurotiomycetes</taxon>
        <taxon>Eurotiomycetidae</taxon>
        <taxon>Onygenales</taxon>
        <taxon>Onygenaceae</taxon>
        <taxon>Coccidioides</taxon>
    </lineage>
</organism>
<dbReference type="Proteomes" id="UP000001261">
    <property type="component" value="Unassembled WGS sequence"/>
</dbReference>
<dbReference type="KEGG" id="cim:CIMG_13057"/>
<reference evidence="2" key="2">
    <citation type="journal article" date="2010" name="Genome Res.">
        <title>Population genomic sequencing of Coccidioides fungi reveals recent hybridization and transposon control.</title>
        <authorList>
            <person name="Neafsey D.E."/>
            <person name="Barker B.M."/>
            <person name="Sharpton T.J."/>
            <person name="Stajich J.E."/>
            <person name="Park D.J."/>
            <person name="Whiston E."/>
            <person name="Hung C.-Y."/>
            <person name="McMahan C."/>
            <person name="White J."/>
            <person name="Sykes S."/>
            <person name="Heiman D."/>
            <person name="Young S."/>
            <person name="Zeng Q."/>
            <person name="Abouelleil A."/>
            <person name="Aftuck L."/>
            <person name="Bessette D."/>
            <person name="Brown A."/>
            <person name="FitzGerald M."/>
            <person name="Lui A."/>
            <person name="Macdonald J.P."/>
            <person name="Priest M."/>
            <person name="Orbach M.J."/>
            <person name="Galgiani J.N."/>
            <person name="Kirkland T.N."/>
            <person name="Cole G.T."/>
            <person name="Birren B.W."/>
            <person name="Henn M.R."/>
            <person name="Taylor J.W."/>
            <person name="Rounsley S.D."/>
        </authorList>
    </citation>
    <scope>GENOME REANNOTATION</scope>
    <source>
        <strain evidence="2">RS</strain>
    </source>
</reference>
<reference evidence="2" key="1">
    <citation type="journal article" date="2009" name="Genome Res.">
        <title>Comparative genomic analyses of the human fungal pathogens Coccidioides and their relatives.</title>
        <authorList>
            <person name="Sharpton T.J."/>
            <person name="Stajich J.E."/>
            <person name="Rounsley S.D."/>
            <person name="Gardner M.J."/>
            <person name="Wortman J.R."/>
            <person name="Jordar V.S."/>
            <person name="Maiti R."/>
            <person name="Kodira C.D."/>
            <person name="Neafsey D.E."/>
            <person name="Zeng Q."/>
            <person name="Hung C.-Y."/>
            <person name="McMahan C."/>
            <person name="Muszewska A."/>
            <person name="Grynberg M."/>
            <person name="Mandel M.A."/>
            <person name="Kellner E.M."/>
            <person name="Barker B.M."/>
            <person name="Galgiani J.N."/>
            <person name="Orbach M.J."/>
            <person name="Kirkland T.N."/>
            <person name="Cole G.T."/>
            <person name="Henn M.R."/>
            <person name="Birren B.W."/>
            <person name="Taylor J.W."/>
        </authorList>
    </citation>
    <scope>NUCLEOTIDE SEQUENCE [LARGE SCALE GENOMIC DNA]</scope>
    <source>
        <strain evidence="2">RS</strain>
    </source>
</reference>
<evidence type="ECO:0000313" key="2">
    <source>
        <dbReference type="Proteomes" id="UP000001261"/>
    </source>
</evidence>
<keyword evidence="2" id="KW-1185">Reference proteome</keyword>
<dbReference type="VEuPathDB" id="FungiDB:CIMG_13057"/>
<gene>
    <name evidence="1" type="ORF">CIMG_13057</name>
</gene>